<dbReference type="InterPro" id="IPR009057">
    <property type="entry name" value="Homeodomain-like_sf"/>
</dbReference>
<dbReference type="PANTHER" id="PTHR43280">
    <property type="entry name" value="ARAC-FAMILY TRANSCRIPTIONAL REGULATOR"/>
    <property type="match status" value="1"/>
</dbReference>
<dbReference type="EMBL" id="FOMT01000003">
    <property type="protein sequence ID" value="SFE41781.1"/>
    <property type="molecule type" value="Genomic_DNA"/>
</dbReference>
<dbReference type="InterPro" id="IPR018062">
    <property type="entry name" value="HTH_AraC-typ_CS"/>
</dbReference>
<evidence type="ECO:0000256" key="4">
    <source>
        <dbReference type="PROSITE-ProRule" id="PRU00169"/>
    </source>
</evidence>
<dbReference type="InterPro" id="IPR018060">
    <property type="entry name" value="HTH_AraC"/>
</dbReference>
<name>A0A1I2ACU3_9BACL</name>
<dbReference type="PROSITE" id="PS00041">
    <property type="entry name" value="HTH_ARAC_FAMILY_1"/>
    <property type="match status" value="1"/>
</dbReference>
<dbReference type="PRINTS" id="PR00032">
    <property type="entry name" value="HTHARAC"/>
</dbReference>
<protein>
    <submittedName>
        <fullName evidence="7">Helix-turn-helix domain-containing protein</fullName>
    </submittedName>
</protein>
<evidence type="ECO:0000259" key="5">
    <source>
        <dbReference type="PROSITE" id="PS01124"/>
    </source>
</evidence>
<dbReference type="GO" id="GO:0003700">
    <property type="term" value="F:DNA-binding transcription factor activity"/>
    <property type="evidence" value="ECO:0007669"/>
    <property type="project" value="InterPro"/>
</dbReference>
<gene>
    <name evidence="7" type="ORF">SAMN05216378_3047</name>
</gene>
<dbReference type="Gene3D" id="3.40.50.2300">
    <property type="match status" value="1"/>
</dbReference>
<dbReference type="InterPro" id="IPR041522">
    <property type="entry name" value="CdaR_GGDEF"/>
</dbReference>
<dbReference type="SUPFAM" id="SSF46689">
    <property type="entry name" value="Homeodomain-like"/>
    <property type="match status" value="2"/>
</dbReference>
<dbReference type="RefSeq" id="WP_091186521.1">
    <property type="nucleotide sequence ID" value="NZ_FOMT01000003.1"/>
</dbReference>
<dbReference type="Pfam" id="PF00072">
    <property type="entry name" value="Response_reg"/>
    <property type="match status" value="1"/>
</dbReference>
<feature type="modified residue" description="4-aspartylphosphate" evidence="4">
    <location>
        <position position="55"/>
    </location>
</feature>
<dbReference type="GO" id="GO:0043565">
    <property type="term" value="F:sequence-specific DNA binding"/>
    <property type="evidence" value="ECO:0007669"/>
    <property type="project" value="InterPro"/>
</dbReference>
<evidence type="ECO:0000313" key="7">
    <source>
        <dbReference type="EMBL" id="SFE41781.1"/>
    </source>
</evidence>
<dbReference type="SMART" id="SM00448">
    <property type="entry name" value="REC"/>
    <property type="match status" value="1"/>
</dbReference>
<feature type="domain" description="HTH araC/xylS-type" evidence="5">
    <location>
        <begin position="439"/>
        <end position="537"/>
    </location>
</feature>
<organism evidence="7 8">
    <name type="scientific">Paenibacillus catalpae</name>
    <dbReference type="NCBI Taxonomy" id="1045775"/>
    <lineage>
        <taxon>Bacteria</taxon>
        <taxon>Bacillati</taxon>
        <taxon>Bacillota</taxon>
        <taxon>Bacilli</taxon>
        <taxon>Bacillales</taxon>
        <taxon>Paenibacillaceae</taxon>
        <taxon>Paenibacillus</taxon>
    </lineage>
</organism>
<dbReference type="PANTHER" id="PTHR43280:SF2">
    <property type="entry name" value="HTH-TYPE TRANSCRIPTIONAL REGULATOR EXSA"/>
    <property type="match status" value="1"/>
</dbReference>
<dbReference type="GO" id="GO:0000160">
    <property type="term" value="P:phosphorelay signal transduction system"/>
    <property type="evidence" value="ECO:0007669"/>
    <property type="project" value="InterPro"/>
</dbReference>
<dbReference type="CDD" id="cd17536">
    <property type="entry name" value="REC_YesN-like"/>
    <property type="match status" value="1"/>
</dbReference>
<dbReference type="Gene3D" id="1.10.10.60">
    <property type="entry name" value="Homeodomain-like"/>
    <property type="match status" value="2"/>
</dbReference>
<feature type="domain" description="Response regulatory" evidence="6">
    <location>
        <begin position="3"/>
        <end position="120"/>
    </location>
</feature>
<keyword evidence="1" id="KW-0805">Transcription regulation</keyword>
<evidence type="ECO:0000256" key="1">
    <source>
        <dbReference type="ARBA" id="ARBA00023015"/>
    </source>
</evidence>
<dbReference type="SMART" id="SM00342">
    <property type="entry name" value="HTH_ARAC"/>
    <property type="match status" value="1"/>
</dbReference>
<evidence type="ECO:0000256" key="3">
    <source>
        <dbReference type="ARBA" id="ARBA00023163"/>
    </source>
</evidence>
<dbReference type="InterPro" id="IPR011006">
    <property type="entry name" value="CheY-like_superfamily"/>
</dbReference>
<dbReference type="Pfam" id="PF17853">
    <property type="entry name" value="GGDEF_2"/>
    <property type="match status" value="1"/>
</dbReference>
<dbReference type="InterPro" id="IPR001789">
    <property type="entry name" value="Sig_transdc_resp-reg_receiver"/>
</dbReference>
<reference evidence="8" key="1">
    <citation type="submission" date="2016-10" db="EMBL/GenBank/DDBJ databases">
        <authorList>
            <person name="Varghese N."/>
            <person name="Submissions S."/>
        </authorList>
    </citation>
    <scope>NUCLEOTIDE SEQUENCE [LARGE SCALE GENOMIC DNA]</scope>
    <source>
        <strain evidence="8">CGMCC 1.10784</strain>
    </source>
</reference>
<dbReference type="Proteomes" id="UP000198855">
    <property type="component" value="Unassembled WGS sequence"/>
</dbReference>
<dbReference type="STRING" id="1045775.SAMN05216378_3047"/>
<evidence type="ECO:0000313" key="8">
    <source>
        <dbReference type="Proteomes" id="UP000198855"/>
    </source>
</evidence>
<dbReference type="SUPFAM" id="SSF52172">
    <property type="entry name" value="CheY-like"/>
    <property type="match status" value="1"/>
</dbReference>
<dbReference type="PROSITE" id="PS01124">
    <property type="entry name" value="HTH_ARAC_FAMILY_2"/>
    <property type="match status" value="1"/>
</dbReference>
<keyword evidence="8" id="KW-1185">Reference proteome</keyword>
<keyword evidence="2" id="KW-0238">DNA-binding</keyword>
<dbReference type="AlphaFoldDB" id="A0A1I2ACU3"/>
<evidence type="ECO:0000259" key="6">
    <source>
        <dbReference type="PROSITE" id="PS50110"/>
    </source>
</evidence>
<dbReference type="PROSITE" id="PS50110">
    <property type="entry name" value="RESPONSE_REGULATORY"/>
    <property type="match status" value="1"/>
</dbReference>
<keyword evidence="3" id="KW-0804">Transcription</keyword>
<dbReference type="Pfam" id="PF12833">
    <property type="entry name" value="HTH_18"/>
    <property type="match status" value="1"/>
</dbReference>
<evidence type="ECO:0000256" key="2">
    <source>
        <dbReference type="ARBA" id="ARBA00023125"/>
    </source>
</evidence>
<accession>A0A1I2ACU3</accession>
<proteinExistence type="predicted"/>
<keyword evidence="4" id="KW-0597">Phosphoprotein</keyword>
<dbReference type="OrthoDB" id="384217at2"/>
<dbReference type="InterPro" id="IPR020449">
    <property type="entry name" value="Tscrpt_reg_AraC-type_HTH"/>
</dbReference>
<sequence>MIRALIVDDEEWTRISLCKQADWKALGIELAGEARNGISAMELIRERKPHIVITDIRMPAMDGIQLMELLHAEFPHVLIIVISGYSDFEYARKALSFGAFEYILKPIETEPLMSALERAVDKLLHERERQADYVDLYRKANLSELLSKEKVLTRLVTSTASDSKEIENALRRHDILLDWPRTAVLAIEVANFGEISARRYKQDKDLAHFVLANVIGELFRKYPRTILFRNIGKDNELILLKGLDEEEDQTNMASLYEDCRLIIDTVKQATQFELNIGIGREFTELTDIHRSYVQACEAVQNAELVHASRVTHFDEVSSRNEYYIYPNDKEKALLYYVGNQYKGQAVALVAGLFEEMKRNAALHPQSIRSTALGLIFAINQALSPYQASINGLGIGNAENTIRSTRLTVDELSADVQRIVIAAIDYLSSRKKTGSYRGVEEIVEYLGTHFHEEITLGGVAERYFLNPAYLSRIFKNETGQTFNDYVNTLRLEAATRLLKDPTLKMSAVSEMTGYMSEKYFFKKFKEHYGCTPTEYRNRKA</sequence>